<evidence type="ECO:0000313" key="2">
    <source>
        <dbReference type="Proteomes" id="UP000305675"/>
    </source>
</evidence>
<dbReference type="InterPro" id="IPR005186">
    <property type="entry name" value="FlaG"/>
</dbReference>
<dbReference type="EMBL" id="SWCJ01000001">
    <property type="protein sequence ID" value="TKB58225.1"/>
    <property type="molecule type" value="Genomic_DNA"/>
</dbReference>
<dbReference type="SUPFAM" id="SSF160214">
    <property type="entry name" value="FlaG-like"/>
    <property type="match status" value="1"/>
</dbReference>
<dbReference type="PANTHER" id="PTHR37166">
    <property type="entry name" value="PROTEIN FLAG"/>
    <property type="match status" value="1"/>
</dbReference>
<keyword evidence="1" id="KW-0966">Cell projection</keyword>
<reference evidence="1 2" key="1">
    <citation type="submission" date="2019-04" db="EMBL/GenBank/DDBJ databases">
        <authorList>
            <person name="Hwang J.C."/>
        </authorList>
    </citation>
    <scope>NUCLEOTIDE SEQUENCE [LARGE SCALE GENOMIC DNA]</scope>
    <source>
        <strain evidence="1 2">IMCC35002</strain>
    </source>
</reference>
<name>A0A4U1BWW7_9GAMM</name>
<keyword evidence="1" id="KW-0282">Flagellum</keyword>
<dbReference type="Gene3D" id="3.30.160.170">
    <property type="entry name" value="FlaG-like"/>
    <property type="match status" value="1"/>
</dbReference>
<proteinExistence type="predicted"/>
<dbReference type="Proteomes" id="UP000305675">
    <property type="component" value="Unassembled WGS sequence"/>
</dbReference>
<keyword evidence="1" id="KW-0969">Cilium</keyword>
<accession>A0A4U1BWW7</accession>
<gene>
    <name evidence="1" type="ORF">FCL42_00220</name>
</gene>
<dbReference type="InterPro" id="IPR035924">
    <property type="entry name" value="FlaG-like_sf"/>
</dbReference>
<evidence type="ECO:0000313" key="1">
    <source>
        <dbReference type="EMBL" id="TKB58225.1"/>
    </source>
</evidence>
<keyword evidence="2" id="KW-1185">Reference proteome</keyword>
<dbReference type="PANTHER" id="PTHR37166:SF1">
    <property type="entry name" value="PROTEIN FLAG"/>
    <property type="match status" value="1"/>
</dbReference>
<sequence length="137" mass="14693">MTHNAITEELAMDITLTPQAGTIAASSDAKDVNSLSNQATQAEPVAADAVTATQEAQKQDDVELQERVEKATQGLNEFFSSIQKNIQFSIDEDTDRSVVKVLEASSGEVIRQIPAESVLELAAKMSKASGLLVEEMI</sequence>
<dbReference type="AlphaFoldDB" id="A0A4U1BWW7"/>
<dbReference type="OrthoDB" id="5741693at2"/>
<protein>
    <submittedName>
        <fullName evidence="1">Flagellar protein FlaG</fullName>
    </submittedName>
</protein>
<organism evidence="1 2">
    <name type="scientific">Ferrimonas aestuarii</name>
    <dbReference type="NCBI Taxonomy" id="2569539"/>
    <lineage>
        <taxon>Bacteria</taxon>
        <taxon>Pseudomonadati</taxon>
        <taxon>Pseudomonadota</taxon>
        <taxon>Gammaproteobacteria</taxon>
        <taxon>Alteromonadales</taxon>
        <taxon>Ferrimonadaceae</taxon>
        <taxon>Ferrimonas</taxon>
    </lineage>
</organism>
<comment type="caution">
    <text evidence="1">The sequence shown here is derived from an EMBL/GenBank/DDBJ whole genome shotgun (WGS) entry which is preliminary data.</text>
</comment>
<dbReference type="Pfam" id="PF03646">
    <property type="entry name" value="FlaG"/>
    <property type="match status" value="1"/>
</dbReference>